<evidence type="ECO:0008006" key="3">
    <source>
        <dbReference type="Google" id="ProtNLM"/>
    </source>
</evidence>
<dbReference type="GO" id="GO:0043565">
    <property type="term" value="F:sequence-specific DNA binding"/>
    <property type="evidence" value="ECO:0007669"/>
    <property type="project" value="TreeGrafter"/>
</dbReference>
<gene>
    <name evidence="1" type="ORF">NQ318_014998</name>
</gene>
<dbReference type="PANTHER" id="PTHR15131:SF3">
    <property type="entry name" value="SNRNA-ACTIVATING PROTEIN COMPLEX SUBUNIT 1"/>
    <property type="match status" value="1"/>
</dbReference>
<accession>A0AAV8YWS5</accession>
<protein>
    <recommendedName>
        <fullName evidence="3">snRNA-activating protein complex subunit 1</fullName>
    </recommendedName>
</protein>
<dbReference type="GO" id="GO:0042796">
    <property type="term" value="P:snRNA transcription by RNA polymerase III"/>
    <property type="evidence" value="ECO:0007669"/>
    <property type="project" value="TreeGrafter"/>
</dbReference>
<reference evidence="1" key="1">
    <citation type="journal article" date="2023" name="Insect Mol. Biol.">
        <title>Genome sequencing provides insights into the evolution of gene families encoding plant cell wall-degrading enzymes in longhorned beetles.</title>
        <authorList>
            <person name="Shin N.R."/>
            <person name="Okamura Y."/>
            <person name="Kirsch R."/>
            <person name="Pauchet Y."/>
        </authorList>
    </citation>
    <scope>NUCLEOTIDE SEQUENCE</scope>
    <source>
        <strain evidence="1">AMC_N1</strain>
    </source>
</reference>
<dbReference type="AlphaFoldDB" id="A0AAV8YWS5"/>
<keyword evidence="2" id="KW-1185">Reference proteome</keyword>
<organism evidence="1 2">
    <name type="scientific">Aromia moschata</name>
    <dbReference type="NCBI Taxonomy" id="1265417"/>
    <lineage>
        <taxon>Eukaryota</taxon>
        <taxon>Metazoa</taxon>
        <taxon>Ecdysozoa</taxon>
        <taxon>Arthropoda</taxon>
        <taxon>Hexapoda</taxon>
        <taxon>Insecta</taxon>
        <taxon>Pterygota</taxon>
        <taxon>Neoptera</taxon>
        <taxon>Endopterygota</taxon>
        <taxon>Coleoptera</taxon>
        <taxon>Polyphaga</taxon>
        <taxon>Cucujiformia</taxon>
        <taxon>Chrysomeloidea</taxon>
        <taxon>Cerambycidae</taxon>
        <taxon>Cerambycinae</taxon>
        <taxon>Callichromatini</taxon>
        <taxon>Aromia</taxon>
    </lineage>
</organism>
<dbReference type="GO" id="GO:0019185">
    <property type="term" value="C:snRNA-activating protein complex"/>
    <property type="evidence" value="ECO:0007669"/>
    <property type="project" value="TreeGrafter"/>
</dbReference>
<dbReference type="PANTHER" id="PTHR15131">
    <property type="entry name" value="SMALL NUCLEAR RNA ACTIVATING COMPLEX, POLYPEPTIDE 1"/>
    <property type="match status" value="1"/>
</dbReference>
<evidence type="ECO:0000313" key="1">
    <source>
        <dbReference type="EMBL" id="KAJ8956263.1"/>
    </source>
</evidence>
<dbReference type="Proteomes" id="UP001162162">
    <property type="component" value="Unassembled WGS sequence"/>
</dbReference>
<dbReference type="EMBL" id="JAPWTK010000031">
    <property type="protein sequence ID" value="KAJ8956263.1"/>
    <property type="molecule type" value="Genomic_DNA"/>
</dbReference>
<evidence type="ECO:0000313" key="2">
    <source>
        <dbReference type="Proteomes" id="UP001162162"/>
    </source>
</evidence>
<dbReference type="InterPro" id="IPR019188">
    <property type="entry name" value="SNAPC1"/>
</dbReference>
<dbReference type="Pfam" id="PF09808">
    <property type="entry name" value="SNAPC1"/>
    <property type="match status" value="1"/>
</dbReference>
<comment type="caution">
    <text evidence="1">The sequence shown here is derived from an EMBL/GenBank/DDBJ whole genome shotgun (WGS) entry which is preliminary data.</text>
</comment>
<name>A0AAV8YWS5_9CUCU</name>
<dbReference type="GO" id="GO:0042795">
    <property type="term" value="P:snRNA transcription by RNA polymerase II"/>
    <property type="evidence" value="ECO:0007669"/>
    <property type="project" value="TreeGrafter"/>
</dbReference>
<sequence>MESSSVGKMPKKFCLYEYDKELAIAFKGDCEEFLQEYESMQSLGYDDFAKVWQLKRFTYVFAGQNYALLLRDLCENYFYIVKKFIMFPRSIHTQIGAFYLLYGLYYKQPLKNWVKIRLTLDEYKKITELIDTMKARQQYDALYIFAKMKTDQAFLYTALLKPLGPEARFVKSYELYYDDTFTSSKTESALSHFKGVLSESELVSDLEMTNNEYQEQLRRYAAKCPSLAPFSSTIVEDLHAAFFDIVNNQSNEQDVESPGKSVKQQIKDKAMANKNAVYRGLRNVKTAADEDLADSKMNI</sequence>
<proteinExistence type="predicted"/>